<dbReference type="InterPro" id="IPR019775">
    <property type="entry name" value="WD40_repeat_CS"/>
</dbReference>
<name>A0A0G4I8M8_9ALVE</name>
<evidence type="ECO:0000256" key="1">
    <source>
        <dbReference type="ARBA" id="ARBA00022574"/>
    </source>
</evidence>
<dbReference type="PANTHER" id="PTHR44006:SF1">
    <property type="entry name" value="U5 SMALL NUCLEAR RIBONUCLEOPROTEIN 40 KDA PROTEIN"/>
    <property type="match status" value="1"/>
</dbReference>
<dbReference type="PROSITE" id="PS50082">
    <property type="entry name" value="WD_REPEATS_2"/>
    <property type="match status" value="6"/>
</dbReference>
<keyword evidence="1 5" id="KW-0853">WD repeat</keyword>
<dbReference type="Gene3D" id="2.130.10.10">
    <property type="entry name" value="YVTN repeat-like/Quinoprotein amine dehydrogenase"/>
    <property type="match status" value="1"/>
</dbReference>
<dbReference type="PROSITE" id="PS00678">
    <property type="entry name" value="WD_REPEATS_1"/>
    <property type="match status" value="3"/>
</dbReference>
<keyword evidence="2" id="KW-0507">mRNA processing</keyword>
<dbReference type="SMART" id="SM00320">
    <property type="entry name" value="WD40"/>
    <property type="match status" value="7"/>
</dbReference>
<protein>
    <submittedName>
        <fullName evidence="6">Uncharacterized protein</fullName>
    </submittedName>
</protein>
<feature type="repeat" description="WD" evidence="5">
    <location>
        <begin position="84"/>
        <end position="125"/>
    </location>
</feature>
<dbReference type="SUPFAM" id="SSF50978">
    <property type="entry name" value="WD40 repeat-like"/>
    <property type="match status" value="1"/>
</dbReference>
<reference evidence="6" key="1">
    <citation type="submission" date="2014-11" db="EMBL/GenBank/DDBJ databases">
        <authorList>
            <person name="Otto D Thomas"/>
            <person name="Naeem Raeece"/>
        </authorList>
    </citation>
    <scope>NUCLEOTIDE SEQUENCE</scope>
</reference>
<sequence>MALVAVPSDPAQQQLQVAEGAAAAAAQVPRKSGLQAPTMLLTGHKGEVFSLEFSPDGRNVVSGSFDKQIFLWSVYGDCENWGTFSGHQNAVLQTRWSADGTQVYSCSADKSCCVWDIDKAARVKKFSGHQGVVNSIAVSRRGSPLLTSGADDGTTKLWDLRTRKCVRTFEHSYQILSVCFDDTAERIFAGSLDDTIRVFDIRRGEEDEEMTLEGHADSVTGIDLSADGTRLASTSMDNTVAVWDVQQFCNAESRCIGVLQGASHNFEKNLLRVRWGMKDKMLAAASADRQMYIWNMHDDGKLMYRLPGHMGSVNDVAFHPEEPIVGSCSSDRRIFLGELSD</sequence>
<feature type="repeat" description="WD" evidence="5">
    <location>
        <begin position="41"/>
        <end position="74"/>
    </location>
</feature>
<dbReference type="Pfam" id="PF00400">
    <property type="entry name" value="WD40"/>
    <property type="match status" value="6"/>
</dbReference>
<gene>
    <name evidence="6" type="ORF">Cvel_11991</name>
</gene>
<proteinExistence type="predicted"/>
<dbReference type="InterPro" id="IPR015943">
    <property type="entry name" value="WD40/YVTN_repeat-like_dom_sf"/>
</dbReference>
<dbReference type="GO" id="GO:0006397">
    <property type="term" value="P:mRNA processing"/>
    <property type="evidence" value="ECO:0007669"/>
    <property type="project" value="UniProtKB-KW"/>
</dbReference>
<evidence type="ECO:0000256" key="3">
    <source>
        <dbReference type="ARBA" id="ARBA00022737"/>
    </source>
</evidence>
<dbReference type="EMBL" id="CDMZ01005698">
    <property type="protein sequence ID" value="CEM53466.1"/>
    <property type="molecule type" value="Genomic_DNA"/>
</dbReference>
<feature type="repeat" description="WD" evidence="5">
    <location>
        <begin position="212"/>
        <end position="246"/>
    </location>
</feature>
<keyword evidence="4" id="KW-0508">mRNA splicing</keyword>
<dbReference type="InterPro" id="IPR020472">
    <property type="entry name" value="WD40_PAC1"/>
</dbReference>
<dbReference type="PROSITE" id="PS50294">
    <property type="entry name" value="WD_REPEATS_REGION"/>
    <property type="match status" value="5"/>
</dbReference>
<accession>A0A0G4I8M8</accession>
<dbReference type="InterPro" id="IPR052234">
    <property type="entry name" value="U5_snRNP_Component"/>
</dbReference>
<evidence type="ECO:0000256" key="4">
    <source>
        <dbReference type="ARBA" id="ARBA00023187"/>
    </source>
</evidence>
<evidence type="ECO:0000256" key="2">
    <source>
        <dbReference type="ARBA" id="ARBA00022664"/>
    </source>
</evidence>
<dbReference type="VEuPathDB" id="CryptoDB:Cvel_11991"/>
<dbReference type="AlphaFoldDB" id="A0A0G4I8M8"/>
<evidence type="ECO:0000313" key="6">
    <source>
        <dbReference type="EMBL" id="CEM53466.1"/>
    </source>
</evidence>
<evidence type="ECO:0000256" key="5">
    <source>
        <dbReference type="PROSITE-ProRule" id="PRU00221"/>
    </source>
</evidence>
<dbReference type="InterPro" id="IPR036322">
    <property type="entry name" value="WD40_repeat_dom_sf"/>
</dbReference>
<dbReference type="GO" id="GO:0071013">
    <property type="term" value="C:catalytic step 2 spliceosome"/>
    <property type="evidence" value="ECO:0007669"/>
    <property type="project" value="TreeGrafter"/>
</dbReference>
<feature type="repeat" description="WD" evidence="5">
    <location>
        <begin position="126"/>
        <end position="168"/>
    </location>
</feature>
<feature type="repeat" description="WD" evidence="5">
    <location>
        <begin position="168"/>
        <end position="209"/>
    </location>
</feature>
<dbReference type="PRINTS" id="PR00320">
    <property type="entry name" value="GPROTEINBRPT"/>
</dbReference>
<feature type="repeat" description="WD" evidence="5">
    <location>
        <begin position="306"/>
        <end position="341"/>
    </location>
</feature>
<dbReference type="GO" id="GO:0003723">
    <property type="term" value="F:RNA binding"/>
    <property type="evidence" value="ECO:0007669"/>
    <property type="project" value="TreeGrafter"/>
</dbReference>
<dbReference type="PhylomeDB" id="A0A0G4I8M8"/>
<dbReference type="GO" id="GO:0008380">
    <property type="term" value="P:RNA splicing"/>
    <property type="evidence" value="ECO:0007669"/>
    <property type="project" value="UniProtKB-KW"/>
</dbReference>
<keyword evidence="3" id="KW-0677">Repeat</keyword>
<dbReference type="CDD" id="cd00200">
    <property type="entry name" value="WD40"/>
    <property type="match status" value="1"/>
</dbReference>
<organism evidence="6">
    <name type="scientific">Chromera velia CCMP2878</name>
    <dbReference type="NCBI Taxonomy" id="1169474"/>
    <lineage>
        <taxon>Eukaryota</taxon>
        <taxon>Sar</taxon>
        <taxon>Alveolata</taxon>
        <taxon>Colpodellida</taxon>
        <taxon>Chromeraceae</taxon>
        <taxon>Chromera</taxon>
    </lineage>
</organism>
<dbReference type="InterPro" id="IPR001680">
    <property type="entry name" value="WD40_rpt"/>
</dbReference>
<dbReference type="PANTHER" id="PTHR44006">
    <property type="entry name" value="U5 SMALL NUCLEAR RIBONUCLEOPROTEIN 40 KDA PROTEIN"/>
    <property type="match status" value="1"/>
</dbReference>